<dbReference type="GO" id="GO:0005524">
    <property type="term" value="F:ATP binding"/>
    <property type="evidence" value="ECO:0007669"/>
    <property type="project" value="UniProtKB-KW"/>
</dbReference>
<proteinExistence type="predicted"/>
<organism evidence="2 3">
    <name type="scientific">Splendidivirga corallicola</name>
    <dbReference type="NCBI Taxonomy" id="3051826"/>
    <lineage>
        <taxon>Bacteria</taxon>
        <taxon>Pseudomonadati</taxon>
        <taxon>Bacteroidota</taxon>
        <taxon>Cytophagia</taxon>
        <taxon>Cytophagales</taxon>
        <taxon>Splendidivirgaceae</taxon>
        <taxon>Splendidivirga</taxon>
    </lineage>
</organism>
<dbReference type="PANTHER" id="PTHR30595">
    <property type="entry name" value="GLPR-RELATED TRANSCRIPTIONAL REPRESSOR"/>
    <property type="match status" value="1"/>
</dbReference>
<accession>A0ABT8KWZ4</accession>
<keyword evidence="3" id="KW-1185">Reference proteome</keyword>
<dbReference type="RefSeq" id="WP_346755343.1">
    <property type="nucleotide sequence ID" value="NZ_JAUJEA010000016.1"/>
</dbReference>
<protein>
    <submittedName>
        <fullName evidence="2">ATP-binding protein</fullName>
    </submittedName>
</protein>
<dbReference type="Pfam" id="PF04326">
    <property type="entry name" value="SLFN_AlbA_2"/>
    <property type="match status" value="1"/>
</dbReference>
<name>A0ABT8KWZ4_9BACT</name>
<sequence length="208" mass="24216">MQQKIRKLIGQGENEKLDFKRQISDPYKIARTITSFANTYGGTLLIGINDDTSIFGIDPEEEKYMLDLASNHYCEPPVQLKIEEIEDPDSSKHILIVQVEESHSKPHAVINDNGQRKFYVRQHDQCLPVGKNSINTVPKKMLLNNHHKLSKEEIKLLGFLDENGKITLKMFMKLCNISERRAKRTLIEMTQNNLIRKYDHEKEIYYSK</sequence>
<comment type="caution">
    <text evidence="2">The sequence shown here is derived from an EMBL/GenBank/DDBJ whole genome shotgun (WGS) entry which is preliminary data.</text>
</comment>
<evidence type="ECO:0000313" key="3">
    <source>
        <dbReference type="Proteomes" id="UP001172082"/>
    </source>
</evidence>
<dbReference type="EMBL" id="JAUJEA010000016">
    <property type="protein sequence ID" value="MDN5205321.1"/>
    <property type="molecule type" value="Genomic_DNA"/>
</dbReference>
<dbReference type="Proteomes" id="UP001172082">
    <property type="component" value="Unassembled WGS sequence"/>
</dbReference>
<gene>
    <name evidence="2" type="ORF">QQ008_28310</name>
</gene>
<evidence type="ECO:0000313" key="2">
    <source>
        <dbReference type="EMBL" id="MDN5205321.1"/>
    </source>
</evidence>
<evidence type="ECO:0000259" key="1">
    <source>
        <dbReference type="Pfam" id="PF04326"/>
    </source>
</evidence>
<keyword evidence="2" id="KW-0547">Nucleotide-binding</keyword>
<keyword evidence="2" id="KW-0067">ATP-binding</keyword>
<dbReference type="InterPro" id="IPR007421">
    <property type="entry name" value="Schlafen_AlbA_2_dom"/>
</dbReference>
<feature type="domain" description="Schlafen AlbA-2" evidence="1">
    <location>
        <begin position="13"/>
        <end position="128"/>
    </location>
</feature>
<dbReference type="InterPro" id="IPR038461">
    <property type="entry name" value="Schlafen_AlbA_2_dom_sf"/>
</dbReference>
<dbReference type="Gene3D" id="3.30.950.30">
    <property type="entry name" value="Schlafen, AAA domain"/>
    <property type="match status" value="1"/>
</dbReference>
<dbReference type="PANTHER" id="PTHR30595:SF6">
    <property type="entry name" value="SCHLAFEN ALBA-2 DOMAIN-CONTAINING PROTEIN"/>
    <property type="match status" value="1"/>
</dbReference>
<reference evidence="2" key="1">
    <citation type="submission" date="2023-06" db="EMBL/GenBank/DDBJ databases">
        <title>Genomic of Parafulvivirga corallium.</title>
        <authorList>
            <person name="Wang G."/>
        </authorList>
    </citation>
    <scope>NUCLEOTIDE SEQUENCE</scope>
    <source>
        <strain evidence="2">BMA10</strain>
    </source>
</reference>